<gene>
    <name evidence="1" type="ORF">RB653_000275</name>
</gene>
<evidence type="ECO:0000313" key="2">
    <source>
        <dbReference type="Proteomes" id="UP001344447"/>
    </source>
</evidence>
<dbReference type="Proteomes" id="UP001344447">
    <property type="component" value="Unassembled WGS sequence"/>
</dbReference>
<name>A0AAN7U6T6_9MYCE</name>
<keyword evidence="2" id="KW-1185">Reference proteome</keyword>
<reference evidence="1 2" key="1">
    <citation type="submission" date="2023-11" db="EMBL/GenBank/DDBJ databases">
        <title>Dfirmibasis_genome.</title>
        <authorList>
            <person name="Edelbroek B."/>
            <person name="Kjellin J."/>
            <person name="Jerlstrom-Hultqvist J."/>
            <person name="Soderbom F."/>
        </authorList>
    </citation>
    <scope>NUCLEOTIDE SEQUENCE [LARGE SCALE GENOMIC DNA]</scope>
    <source>
        <strain evidence="1 2">TNS-C-14</strain>
    </source>
</reference>
<protein>
    <submittedName>
        <fullName evidence="1">Uncharacterized protein</fullName>
    </submittedName>
</protein>
<dbReference type="EMBL" id="JAVFKY010000002">
    <property type="protein sequence ID" value="KAK5580260.1"/>
    <property type="molecule type" value="Genomic_DNA"/>
</dbReference>
<accession>A0AAN7U6T6</accession>
<proteinExistence type="predicted"/>
<comment type="caution">
    <text evidence="1">The sequence shown here is derived from an EMBL/GenBank/DDBJ whole genome shotgun (WGS) entry which is preliminary data.</text>
</comment>
<evidence type="ECO:0000313" key="1">
    <source>
        <dbReference type="EMBL" id="KAK5580260.1"/>
    </source>
</evidence>
<sequence>MEAIWHRRNQLKFNNKETTITINQITFKLVRARDAGWDKITKTINRQLRMNLPNYKPQENITWIIMKKLEKFSHTWNSKLMKIQIPKYLEGIPFL</sequence>
<organism evidence="1 2">
    <name type="scientific">Dictyostelium firmibasis</name>
    <dbReference type="NCBI Taxonomy" id="79012"/>
    <lineage>
        <taxon>Eukaryota</taxon>
        <taxon>Amoebozoa</taxon>
        <taxon>Evosea</taxon>
        <taxon>Eumycetozoa</taxon>
        <taxon>Dictyostelia</taxon>
        <taxon>Dictyosteliales</taxon>
        <taxon>Dictyosteliaceae</taxon>
        <taxon>Dictyostelium</taxon>
    </lineage>
</organism>
<dbReference type="AlphaFoldDB" id="A0AAN7U6T6"/>